<dbReference type="RefSeq" id="WP_229904189.1">
    <property type="nucleotide sequence ID" value="NZ_BNBC01000094.1"/>
</dbReference>
<dbReference type="PANTHER" id="PTHR47561:SF1">
    <property type="entry name" value="POLYSACCHARIDE DEACETYLASE FAMILY PROTEIN (AFU_ORTHOLOGUE AFUA_6G05030)"/>
    <property type="match status" value="1"/>
</dbReference>
<dbReference type="CDD" id="cd10938">
    <property type="entry name" value="CE4_HpPgdA_like"/>
    <property type="match status" value="1"/>
</dbReference>
<dbReference type="AlphaFoldDB" id="A0A919AQ94"/>
<sequence length="290" mass="32086">MTPRPAQPVDWPGEMRAAACFSFDVDAESAVLHQHPEAAQRMSVMSHQSYGPLVGVPRLLKMLDRHGVRATFFVPGWTARRHPDTVRAIADAGHEIAHHGYLHEPLTGADPSTEADYLDRGLDALESTAGVRPVGYRAPMWELTYNSPRLLADRGFLYDSSLMDADHPYELAVPGAQSLVEIPIQWALDDWEQYCYLPGISGSGLIESPRKALEIWTLEFEALRREGGCFVLTTHPFLTGRPSRAAALEELVERVSAAADTWVAPLIDIARHVRSLGLSPRTLTPPDPHM</sequence>
<dbReference type="SUPFAM" id="SSF88713">
    <property type="entry name" value="Glycoside hydrolase/deacetylase"/>
    <property type="match status" value="1"/>
</dbReference>
<dbReference type="InterPro" id="IPR037950">
    <property type="entry name" value="PgdA-like"/>
</dbReference>
<dbReference type="InterPro" id="IPR011330">
    <property type="entry name" value="Glyco_hydro/deAcase_b/a-brl"/>
</dbReference>
<protein>
    <submittedName>
        <fullName evidence="2">Polysaccharide deacetylase</fullName>
    </submittedName>
</protein>
<reference evidence="2" key="1">
    <citation type="journal article" date="2014" name="Int. J. Syst. Evol. Microbiol.">
        <title>Complete genome sequence of Corynebacterium casei LMG S-19264T (=DSM 44701T), isolated from a smear-ripened cheese.</title>
        <authorList>
            <consortium name="US DOE Joint Genome Institute (JGI-PGF)"/>
            <person name="Walter F."/>
            <person name="Albersmeier A."/>
            <person name="Kalinowski J."/>
            <person name="Ruckert C."/>
        </authorList>
    </citation>
    <scope>NUCLEOTIDE SEQUENCE</scope>
    <source>
        <strain evidence="2">JCM 3302</strain>
    </source>
</reference>
<keyword evidence="3" id="KW-1185">Reference proteome</keyword>
<evidence type="ECO:0000313" key="2">
    <source>
        <dbReference type="EMBL" id="GHF19853.1"/>
    </source>
</evidence>
<accession>A0A919AQ94</accession>
<gene>
    <name evidence="2" type="ORF">GCM10014715_88210</name>
</gene>
<dbReference type="GO" id="GO:0005975">
    <property type="term" value="P:carbohydrate metabolic process"/>
    <property type="evidence" value="ECO:0007669"/>
    <property type="project" value="InterPro"/>
</dbReference>
<evidence type="ECO:0000313" key="3">
    <source>
        <dbReference type="Proteomes" id="UP000641386"/>
    </source>
</evidence>
<dbReference type="Pfam" id="PF01522">
    <property type="entry name" value="Polysacc_deac_1"/>
    <property type="match status" value="1"/>
</dbReference>
<dbReference type="EMBL" id="BNBC01000094">
    <property type="protein sequence ID" value="GHF19853.1"/>
    <property type="molecule type" value="Genomic_DNA"/>
</dbReference>
<dbReference type="InterPro" id="IPR002509">
    <property type="entry name" value="NODB_dom"/>
</dbReference>
<feature type="domain" description="NodB homology" evidence="1">
    <location>
        <begin position="41"/>
        <end position="264"/>
    </location>
</feature>
<organism evidence="2 3">
    <name type="scientific">Streptomyces spiralis</name>
    <dbReference type="NCBI Taxonomy" id="66376"/>
    <lineage>
        <taxon>Bacteria</taxon>
        <taxon>Bacillati</taxon>
        <taxon>Actinomycetota</taxon>
        <taxon>Actinomycetes</taxon>
        <taxon>Kitasatosporales</taxon>
        <taxon>Streptomycetaceae</taxon>
        <taxon>Streptomyces</taxon>
    </lineage>
</organism>
<reference evidence="2" key="2">
    <citation type="submission" date="2020-09" db="EMBL/GenBank/DDBJ databases">
        <authorList>
            <person name="Sun Q."/>
            <person name="Ohkuma M."/>
        </authorList>
    </citation>
    <scope>NUCLEOTIDE SEQUENCE</scope>
    <source>
        <strain evidence="2">JCM 3302</strain>
    </source>
</reference>
<evidence type="ECO:0000259" key="1">
    <source>
        <dbReference type="PROSITE" id="PS51677"/>
    </source>
</evidence>
<dbReference type="Proteomes" id="UP000641386">
    <property type="component" value="Unassembled WGS sequence"/>
</dbReference>
<proteinExistence type="predicted"/>
<dbReference type="Gene3D" id="3.20.20.370">
    <property type="entry name" value="Glycoside hydrolase/deacetylase"/>
    <property type="match status" value="1"/>
</dbReference>
<dbReference type="PANTHER" id="PTHR47561">
    <property type="entry name" value="POLYSACCHARIDE DEACETYLASE FAMILY PROTEIN (AFU_ORTHOLOGUE AFUA_6G05030)"/>
    <property type="match status" value="1"/>
</dbReference>
<name>A0A919AQ94_9ACTN</name>
<comment type="caution">
    <text evidence="2">The sequence shown here is derived from an EMBL/GenBank/DDBJ whole genome shotgun (WGS) entry which is preliminary data.</text>
</comment>
<dbReference type="PROSITE" id="PS51677">
    <property type="entry name" value="NODB"/>
    <property type="match status" value="1"/>
</dbReference>
<dbReference type="GO" id="GO:0016810">
    <property type="term" value="F:hydrolase activity, acting on carbon-nitrogen (but not peptide) bonds"/>
    <property type="evidence" value="ECO:0007669"/>
    <property type="project" value="InterPro"/>
</dbReference>